<keyword evidence="4" id="KW-0479">Metal-binding</keyword>
<feature type="domain" description="Polymerase beta nucleotidyltransferase" evidence="8">
    <location>
        <begin position="11"/>
        <end position="97"/>
    </location>
</feature>
<dbReference type="AlphaFoldDB" id="A0A2K8YZM6"/>
<keyword evidence="5" id="KW-0547">Nucleotide-binding</keyword>
<evidence type="ECO:0000256" key="7">
    <source>
        <dbReference type="ARBA" id="ARBA00022842"/>
    </source>
</evidence>
<name>A0A2K8YZM6_9BACT</name>
<evidence type="ECO:0000313" key="10">
    <source>
        <dbReference type="Proteomes" id="UP000232883"/>
    </source>
</evidence>
<evidence type="ECO:0000256" key="3">
    <source>
        <dbReference type="ARBA" id="ARBA00022695"/>
    </source>
</evidence>
<dbReference type="OrthoDB" id="798692at2"/>
<dbReference type="RefSeq" id="WP_100988908.1">
    <property type="nucleotide sequence ID" value="NZ_CP025096.1"/>
</dbReference>
<keyword evidence="10" id="KW-1185">Reference proteome</keyword>
<keyword evidence="2 9" id="KW-0808">Transferase</keyword>
<evidence type="ECO:0000256" key="2">
    <source>
        <dbReference type="ARBA" id="ARBA00022679"/>
    </source>
</evidence>
<proteinExistence type="predicted"/>
<dbReference type="InterPro" id="IPR043519">
    <property type="entry name" value="NT_sf"/>
</dbReference>
<dbReference type="KEGG" id="spir:CWM47_15115"/>
<reference evidence="9 10" key="1">
    <citation type="submission" date="2017-11" db="EMBL/GenBank/DDBJ databases">
        <title>Taxonomic description and genome sequences of Spirosoma HA7 sp. nov., isolated from pollen microhabitat of Corylus avellana.</title>
        <authorList>
            <person name="Ambika Manirajan B."/>
            <person name="Suarez C."/>
            <person name="Ratering S."/>
            <person name="Geissler-Plaum R."/>
            <person name="Cardinale M."/>
            <person name="Sylvia S."/>
        </authorList>
    </citation>
    <scope>NUCLEOTIDE SEQUENCE [LARGE SCALE GENOMIC DNA]</scope>
    <source>
        <strain evidence="9 10">HA7</strain>
    </source>
</reference>
<dbReference type="PANTHER" id="PTHR33571:SF14">
    <property type="entry name" value="PROTEIN ADENYLYLTRANSFERASE MJ0435-RELATED"/>
    <property type="match status" value="1"/>
</dbReference>
<gene>
    <name evidence="9" type="ORF">CWM47_15115</name>
</gene>
<dbReference type="GO" id="GO:0046872">
    <property type="term" value="F:metal ion binding"/>
    <property type="evidence" value="ECO:0007669"/>
    <property type="project" value="UniProtKB-KW"/>
</dbReference>
<evidence type="ECO:0000313" key="9">
    <source>
        <dbReference type="EMBL" id="AUD03049.1"/>
    </source>
</evidence>
<evidence type="ECO:0000256" key="4">
    <source>
        <dbReference type="ARBA" id="ARBA00022723"/>
    </source>
</evidence>
<keyword evidence="7" id="KW-0460">Magnesium</keyword>
<dbReference type="SUPFAM" id="SSF81301">
    <property type="entry name" value="Nucleotidyltransferase"/>
    <property type="match status" value="1"/>
</dbReference>
<dbReference type="Gene3D" id="3.30.460.10">
    <property type="entry name" value="Beta Polymerase, domain 2"/>
    <property type="match status" value="1"/>
</dbReference>
<sequence>MKLTTNELEVINRYLNDKPVLRAYVFGSYARDEADSKSDLDLLVELDYSRPVGLEFVGMKLDLEEQLNKSVDLVSVSGLSPRIRPFIDQDKKLIYERAIRR</sequence>
<evidence type="ECO:0000259" key="8">
    <source>
        <dbReference type="Pfam" id="PF18765"/>
    </source>
</evidence>
<dbReference type="GO" id="GO:0016779">
    <property type="term" value="F:nucleotidyltransferase activity"/>
    <property type="evidence" value="ECO:0007669"/>
    <property type="project" value="UniProtKB-KW"/>
</dbReference>
<keyword evidence="6" id="KW-0067">ATP-binding</keyword>
<dbReference type="Proteomes" id="UP000232883">
    <property type="component" value="Chromosome"/>
</dbReference>
<organism evidence="9 10">
    <name type="scientific">Spirosoma pollinicola</name>
    <dbReference type="NCBI Taxonomy" id="2057025"/>
    <lineage>
        <taxon>Bacteria</taxon>
        <taxon>Pseudomonadati</taxon>
        <taxon>Bacteroidota</taxon>
        <taxon>Cytophagia</taxon>
        <taxon>Cytophagales</taxon>
        <taxon>Cytophagaceae</taxon>
        <taxon>Spirosoma</taxon>
    </lineage>
</organism>
<keyword evidence="3" id="KW-0548">Nucleotidyltransferase</keyword>
<evidence type="ECO:0000256" key="6">
    <source>
        <dbReference type="ARBA" id="ARBA00022840"/>
    </source>
</evidence>
<dbReference type="CDD" id="cd05403">
    <property type="entry name" value="NT_KNTase_like"/>
    <property type="match status" value="1"/>
</dbReference>
<comment type="cofactor">
    <cofactor evidence="1">
        <name>Mg(2+)</name>
        <dbReference type="ChEBI" id="CHEBI:18420"/>
    </cofactor>
</comment>
<protein>
    <submittedName>
        <fullName evidence="9">Nucleotidyltransferase</fullName>
    </submittedName>
</protein>
<dbReference type="Pfam" id="PF18765">
    <property type="entry name" value="Polbeta"/>
    <property type="match status" value="1"/>
</dbReference>
<dbReference type="InterPro" id="IPR041633">
    <property type="entry name" value="Polbeta"/>
</dbReference>
<evidence type="ECO:0000256" key="5">
    <source>
        <dbReference type="ARBA" id="ARBA00022741"/>
    </source>
</evidence>
<dbReference type="InterPro" id="IPR052038">
    <property type="entry name" value="Type-VII_TA_antitoxin"/>
</dbReference>
<accession>A0A2K8YZM6</accession>
<evidence type="ECO:0000256" key="1">
    <source>
        <dbReference type="ARBA" id="ARBA00001946"/>
    </source>
</evidence>
<dbReference type="GO" id="GO:0005524">
    <property type="term" value="F:ATP binding"/>
    <property type="evidence" value="ECO:0007669"/>
    <property type="project" value="UniProtKB-KW"/>
</dbReference>
<dbReference type="PANTHER" id="PTHR33571">
    <property type="entry name" value="SSL8005 PROTEIN"/>
    <property type="match status" value="1"/>
</dbReference>
<dbReference type="EMBL" id="CP025096">
    <property type="protein sequence ID" value="AUD03049.1"/>
    <property type="molecule type" value="Genomic_DNA"/>
</dbReference>